<accession>A0AAU7D8U7</accession>
<dbReference type="InterPro" id="IPR035996">
    <property type="entry name" value="4pyrrol_Methylase_sf"/>
</dbReference>
<dbReference type="GO" id="GO:0005737">
    <property type="term" value="C:cytoplasm"/>
    <property type="evidence" value="ECO:0007669"/>
    <property type="project" value="UniProtKB-SubCell"/>
</dbReference>
<evidence type="ECO:0000259" key="7">
    <source>
        <dbReference type="Pfam" id="PF00590"/>
    </source>
</evidence>
<dbReference type="EMBL" id="CP121194">
    <property type="protein sequence ID" value="XBH10841.1"/>
    <property type="molecule type" value="Genomic_DNA"/>
</dbReference>
<dbReference type="PIRSF" id="PIRSF005917">
    <property type="entry name" value="MTase_YraL"/>
    <property type="match status" value="1"/>
</dbReference>
<dbReference type="GO" id="GO:0070677">
    <property type="term" value="F:rRNA (cytosine-2'-O-)-methyltransferase activity"/>
    <property type="evidence" value="ECO:0007669"/>
    <property type="project" value="UniProtKB-UniRule"/>
</dbReference>
<dbReference type="RefSeq" id="WP_348268332.1">
    <property type="nucleotide sequence ID" value="NZ_CP121194.1"/>
</dbReference>
<dbReference type="SUPFAM" id="SSF53790">
    <property type="entry name" value="Tetrapyrrole methylase"/>
    <property type="match status" value="1"/>
</dbReference>
<keyword evidence="1 6" id="KW-0963">Cytoplasm</keyword>
<dbReference type="FunFam" id="3.30.950.10:FF:000002">
    <property type="entry name" value="Ribosomal RNA small subunit methyltransferase I"/>
    <property type="match status" value="1"/>
</dbReference>
<name>A0AAU7D0H3_9BACT</name>
<dbReference type="InterPro" id="IPR000878">
    <property type="entry name" value="4pyrrol_Mease"/>
</dbReference>
<proteinExistence type="inferred from homology"/>
<accession>A0AAU7D0H3</accession>
<keyword evidence="3 6" id="KW-0489">Methyltransferase</keyword>
<evidence type="ECO:0000256" key="2">
    <source>
        <dbReference type="ARBA" id="ARBA00022552"/>
    </source>
</evidence>
<dbReference type="Pfam" id="PF00590">
    <property type="entry name" value="TP_methylase"/>
    <property type="match status" value="1"/>
</dbReference>
<evidence type="ECO:0000313" key="8">
    <source>
        <dbReference type="EMBL" id="XBH10841.1"/>
    </source>
</evidence>
<keyword evidence="4 6" id="KW-0808">Transferase</keyword>
<comment type="similarity">
    <text evidence="6">Belongs to the methyltransferase superfamily. RsmI family.</text>
</comment>
<comment type="catalytic activity">
    <reaction evidence="6">
        <text>cytidine(1402) in 16S rRNA + S-adenosyl-L-methionine = 2'-O-methylcytidine(1402) in 16S rRNA + S-adenosyl-L-homocysteine + H(+)</text>
        <dbReference type="Rhea" id="RHEA:42924"/>
        <dbReference type="Rhea" id="RHEA-COMP:10285"/>
        <dbReference type="Rhea" id="RHEA-COMP:10286"/>
        <dbReference type="ChEBI" id="CHEBI:15378"/>
        <dbReference type="ChEBI" id="CHEBI:57856"/>
        <dbReference type="ChEBI" id="CHEBI:59789"/>
        <dbReference type="ChEBI" id="CHEBI:74495"/>
        <dbReference type="ChEBI" id="CHEBI:82748"/>
        <dbReference type="EC" id="2.1.1.198"/>
    </reaction>
</comment>
<dbReference type="PANTHER" id="PTHR46111:SF1">
    <property type="entry name" value="RIBOSOMAL RNA SMALL SUBUNIT METHYLTRANSFERASE I"/>
    <property type="match status" value="1"/>
</dbReference>
<dbReference type="AlphaFoldDB" id="A0AAU7D0H3"/>
<evidence type="ECO:0000256" key="1">
    <source>
        <dbReference type="ARBA" id="ARBA00022490"/>
    </source>
</evidence>
<dbReference type="InterPro" id="IPR008189">
    <property type="entry name" value="rRNA_ssu_MeTfrase_I"/>
</dbReference>
<evidence type="ECO:0000313" key="9">
    <source>
        <dbReference type="EMBL" id="XBH14269.1"/>
    </source>
</evidence>
<dbReference type="PANTHER" id="PTHR46111">
    <property type="entry name" value="RIBOSOMAL RNA SMALL SUBUNIT METHYLTRANSFERASE I"/>
    <property type="match status" value="1"/>
</dbReference>
<evidence type="ECO:0000256" key="5">
    <source>
        <dbReference type="ARBA" id="ARBA00022691"/>
    </source>
</evidence>
<dbReference type="InterPro" id="IPR014777">
    <property type="entry name" value="4pyrrole_Mease_sub1"/>
</dbReference>
<keyword evidence="2 6" id="KW-0698">rRNA processing</keyword>
<dbReference type="EC" id="2.1.1.198" evidence="6"/>
<dbReference type="KEGG" id="epl:P4G45_03685"/>
<reference evidence="8" key="1">
    <citation type="submission" date="2023-03" db="EMBL/GenBank/DDBJ databases">
        <title>Edaphobacter sp.</title>
        <authorList>
            <person name="Huber K.J."/>
            <person name="Papendorf J."/>
            <person name="Pilke C."/>
            <person name="Bunk B."/>
            <person name="Sproeer C."/>
            <person name="Pester M."/>
        </authorList>
    </citation>
    <scope>NUCLEOTIDE SEQUENCE</scope>
    <source>
        <strain evidence="8">DSM 109919</strain>
        <strain evidence="9">DSM 109920</strain>
    </source>
</reference>
<dbReference type="HAMAP" id="MF_01877">
    <property type="entry name" value="16SrRNA_methyltr_I"/>
    <property type="match status" value="1"/>
</dbReference>
<dbReference type="Gene3D" id="3.40.1010.10">
    <property type="entry name" value="Cobalt-precorrin-4 Transmethylase, Domain 1"/>
    <property type="match status" value="1"/>
</dbReference>
<dbReference type="CDD" id="cd11648">
    <property type="entry name" value="RsmI"/>
    <property type="match status" value="1"/>
</dbReference>
<dbReference type="FunFam" id="3.40.1010.10:FF:000007">
    <property type="entry name" value="Ribosomal RNA small subunit methyltransferase I"/>
    <property type="match status" value="1"/>
</dbReference>
<dbReference type="NCBIfam" id="TIGR00096">
    <property type="entry name" value="16S rRNA (cytidine(1402)-2'-O)-methyltransferase"/>
    <property type="match status" value="1"/>
</dbReference>
<evidence type="ECO:0000256" key="3">
    <source>
        <dbReference type="ARBA" id="ARBA00022603"/>
    </source>
</evidence>
<protein>
    <recommendedName>
        <fullName evidence="6">Ribosomal RNA small subunit methyltransferase I</fullName>
        <ecNumber evidence="6">2.1.1.198</ecNumber>
    </recommendedName>
    <alternativeName>
        <fullName evidence="6">16S rRNA 2'-O-ribose C1402 methyltransferase</fullName>
    </alternativeName>
    <alternativeName>
        <fullName evidence="6">rRNA (cytidine-2'-O-)-methyltransferase RsmI</fullName>
    </alternativeName>
</protein>
<dbReference type="InterPro" id="IPR014776">
    <property type="entry name" value="4pyrrole_Mease_sub2"/>
</dbReference>
<sequence length="294" mass="31794">MPDSHETRGGAPLAPGLYLVATPIGNLDDITLRALRILRSVDRIACEDTRQTQKLMNHFEIRTPTISYHMHNEGPRSEELIAELKQGARIAIVSDAGTPGIADPGGQIAAAAIAAGIPVFPVPGANAAISALIASGLPTDHFTFHGFLPAKPGQRKTALEELPRDTATHIFYEAPHRIADTLADIEAVFGATQPVVVARELTKLHEEFLRGPVSELRAQLATRAVIRGEMVLLFAPQPTEKVASAHQTIAAEVAALMQAENLSEKDALKRVAKNRGIGKSDAYRELQREQNRLR</sequence>
<comment type="function">
    <text evidence="6">Catalyzes the 2'-O-methylation of the ribose of cytidine 1402 (C1402) in 16S rRNA.</text>
</comment>
<keyword evidence="5 6" id="KW-0949">S-adenosyl-L-methionine</keyword>
<comment type="subcellular location">
    <subcellularLocation>
        <location evidence="6">Cytoplasm</location>
    </subcellularLocation>
</comment>
<organism evidence="8">
    <name type="scientific">Edaphobacter paludis</name>
    <dbReference type="NCBI Taxonomy" id="3035702"/>
    <lineage>
        <taxon>Bacteria</taxon>
        <taxon>Pseudomonadati</taxon>
        <taxon>Acidobacteriota</taxon>
        <taxon>Terriglobia</taxon>
        <taxon>Terriglobales</taxon>
        <taxon>Acidobacteriaceae</taxon>
        <taxon>Edaphobacter</taxon>
    </lineage>
</organism>
<evidence type="ECO:0000256" key="6">
    <source>
        <dbReference type="HAMAP-Rule" id="MF_01877"/>
    </source>
</evidence>
<evidence type="ECO:0000256" key="4">
    <source>
        <dbReference type="ARBA" id="ARBA00022679"/>
    </source>
</evidence>
<dbReference type="EMBL" id="CP121195">
    <property type="protein sequence ID" value="XBH14269.1"/>
    <property type="molecule type" value="Genomic_DNA"/>
</dbReference>
<dbReference type="Gene3D" id="3.30.950.10">
    <property type="entry name" value="Methyltransferase, Cobalt-precorrin-4 Transmethylase, Domain 2"/>
    <property type="match status" value="1"/>
</dbReference>
<gene>
    <name evidence="6 8" type="primary">rsmI</name>
    <name evidence="8" type="ORF">P4G45_03685</name>
    <name evidence="9" type="ORF">P8936_03650</name>
</gene>
<feature type="domain" description="Tetrapyrrole methylase" evidence="7">
    <location>
        <begin position="17"/>
        <end position="216"/>
    </location>
</feature>